<feature type="transmembrane region" description="Helical" evidence="1">
    <location>
        <begin position="77"/>
        <end position="96"/>
    </location>
</feature>
<keyword evidence="3" id="KW-1185">Reference proteome</keyword>
<keyword evidence="1" id="KW-1133">Transmembrane helix</keyword>
<feature type="transmembrane region" description="Helical" evidence="1">
    <location>
        <begin position="468"/>
        <end position="485"/>
    </location>
</feature>
<reference evidence="2 3" key="1">
    <citation type="submission" date="2020-05" db="EMBL/GenBank/DDBJ databases">
        <title>Actinomyces sp. zg-325.</title>
        <authorList>
            <person name="Yang C."/>
        </authorList>
    </citation>
    <scope>NUCLEOTIDE SEQUENCE [LARGE SCALE GENOMIC DNA]</scope>
    <source>
        <strain evidence="3">zg-325</strain>
    </source>
</reference>
<evidence type="ECO:0000313" key="3">
    <source>
        <dbReference type="Proteomes" id="UP000504752"/>
    </source>
</evidence>
<dbReference type="AlphaFoldDB" id="A0A6M8B3E4"/>
<feature type="transmembrane region" description="Helical" evidence="1">
    <location>
        <begin position="20"/>
        <end position="39"/>
    </location>
</feature>
<feature type="transmembrane region" description="Helical" evidence="1">
    <location>
        <begin position="505"/>
        <end position="525"/>
    </location>
</feature>
<feature type="transmembrane region" description="Helical" evidence="1">
    <location>
        <begin position="330"/>
        <end position="347"/>
    </location>
</feature>
<protein>
    <recommendedName>
        <fullName evidence="4">Beta-carotene 15,15'-monooxygenase</fullName>
    </recommendedName>
</protein>
<feature type="transmembrane region" description="Helical" evidence="1">
    <location>
        <begin position="381"/>
        <end position="400"/>
    </location>
</feature>
<feature type="transmembrane region" description="Helical" evidence="1">
    <location>
        <begin position="273"/>
        <end position="293"/>
    </location>
</feature>
<evidence type="ECO:0008006" key="4">
    <source>
        <dbReference type="Google" id="ProtNLM"/>
    </source>
</evidence>
<gene>
    <name evidence="2" type="ORF">HPC72_01900</name>
</gene>
<proteinExistence type="predicted"/>
<sequence>MSGSWCLRPAAWIGSTATRVVILPLAGIAVLALVIRLGGAVGPSWAAAPPIAVAALGGLIIPGWSIAQAWGLRGVTALGAAPTLTAGILTLGSALAQPLGIPWDRGHLLIGPVGWLWAACAAAGALARRAPREPGAAGPPSCPAPLDARGRLALCAGLGLAAFMTAVPVIRSTGALDSPMQASDSIYHLSATAFVRLTGDASSFGGTWPLYDGQRIYYPMVWHAIAALLPGGVIEGSNTLVVVLSSAIWPLSMAALLRETLRRGGPDGDRGAGALLGLGTALSGSVVSVLLLLTSVWPYALSVCLLPGCLALVTRACGSGAMGGRRRAHALTLAALGALGVIGAHGAAVFNLIVLAGPLVVRGLWGPVAAAWRRGGRGRGALIATATAGGLLVAGAGWRVRGSLVDVFSYQRPPSNLAETVYALTTDHPLLARFTPYIPGNALVVALALVAVVGAWRGARGSDAQQARLWSIGTGAAALILLLAAGPQWPLRVLAGPWYTQRARIIVLVTIGLLVLATLGARDLARAWAALPGWRGRLGSHPRRVALAALAASLVLAPAWRWGLKAEIMEAVHDPRRISYGTMLSDAELAMIRRAPQELGAHALVIGNPSNGSAYLWSVAGVRTVYPTRLLPISPELEWLGEHLDQLGSDPEVCRILNERGVTHYYSDDARPDGATGGGRQPLWGWRMDQVPHEYLEEVDSAPSGAGSTATLWRITACG</sequence>
<organism evidence="2 3">
    <name type="scientific">Actinomyces marmotae</name>
    <dbReference type="NCBI Taxonomy" id="2737173"/>
    <lineage>
        <taxon>Bacteria</taxon>
        <taxon>Bacillati</taxon>
        <taxon>Actinomycetota</taxon>
        <taxon>Actinomycetes</taxon>
        <taxon>Actinomycetales</taxon>
        <taxon>Actinomycetaceae</taxon>
        <taxon>Actinomyces</taxon>
    </lineage>
</organism>
<feature type="transmembrane region" description="Helical" evidence="1">
    <location>
        <begin position="51"/>
        <end position="71"/>
    </location>
</feature>
<dbReference type="Pfam" id="PF20176">
    <property type="entry name" value="DUF6541"/>
    <property type="match status" value="1"/>
</dbReference>
<feature type="transmembrane region" description="Helical" evidence="1">
    <location>
        <begin position="437"/>
        <end position="456"/>
    </location>
</feature>
<feature type="transmembrane region" description="Helical" evidence="1">
    <location>
        <begin position="150"/>
        <end position="170"/>
    </location>
</feature>
<dbReference type="RefSeq" id="WP_159524028.1">
    <property type="nucleotide sequence ID" value="NZ_CP053642.1"/>
</dbReference>
<evidence type="ECO:0000256" key="1">
    <source>
        <dbReference type="SAM" id="Phobius"/>
    </source>
</evidence>
<feature type="transmembrane region" description="Helical" evidence="1">
    <location>
        <begin position="216"/>
        <end position="234"/>
    </location>
</feature>
<feature type="transmembrane region" description="Helical" evidence="1">
    <location>
        <begin position="299"/>
        <end position="318"/>
    </location>
</feature>
<keyword evidence="1" id="KW-0472">Membrane</keyword>
<dbReference type="KEGG" id="amam:HPC72_01900"/>
<feature type="transmembrane region" description="Helical" evidence="1">
    <location>
        <begin position="545"/>
        <end position="563"/>
    </location>
</feature>
<evidence type="ECO:0000313" key="2">
    <source>
        <dbReference type="EMBL" id="QKD79170.1"/>
    </source>
</evidence>
<dbReference type="EMBL" id="CP053642">
    <property type="protein sequence ID" value="QKD79170.1"/>
    <property type="molecule type" value="Genomic_DNA"/>
</dbReference>
<dbReference type="InterPro" id="IPR046671">
    <property type="entry name" value="DUF6541"/>
</dbReference>
<dbReference type="Proteomes" id="UP000504752">
    <property type="component" value="Chromosome"/>
</dbReference>
<keyword evidence="1" id="KW-0812">Transmembrane</keyword>
<name>A0A6M8B3E4_9ACTO</name>
<feature type="transmembrane region" description="Helical" evidence="1">
    <location>
        <begin position="108"/>
        <end position="130"/>
    </location>
</feature>
<accession>A0A6M8B3E4</accession>
<feature type="transmembrane region" description="Helical" evidence="1">
    <location>
        <begin position="240"/>
        <end position="261"/>
    </location>
</feature>